<dbReference type="EMBL" id="CP133622">
    <property type="protein sequence ID" value="WMV55325.1"/>
    <property type="molecule type" value="Genomic_DNA"/>
</dbReference>
<dbReference type="Proteomes" id="UP001234989">
    <property type="component" value="Chromosome 11"/>
</dbReference>
<name>A0AAF0ZZW4_SOLVR</name>
<evidence type="ECO:0000313" key="2">
    <source>
        <dbReference type="Proteomes" id="UP001234989"/>
    </source>
</evidence>
<sequence>METYPCFNMVGNMEREEL</sequence>
<evidence type="ECO:0000313" key="1">
    <source>
        <dbReference type="EMBL" id="WMV55325.1"/>
    </source>
</evidence>
<organism evidence="1 2">
    <name type="scientific">Solanum verrucosum</name>
    <dbReference type="NCBI Taxonomy" id="315347"/>
    <lineage>
        <taxon>Eukaryota</taxon>
        <taxon>Viridiplantae</taxon>
        <taxon>Streptophyta</taxon>
        <taxon>Embryophyta</taxon>
        <taxon>Tracheophyta</taxon>
        <taxon>Spermatophyta</taxon>
        <taxon>Magnoliopsida</taxon>
        <taxon>eudicotyledons</taxon>
        <taxon>Gunneridae</taxon>
        <taxon>Pentapetalae</taxon>
        <taxon>asterids</taxon>
        <taxon>lamiids</taxon>
        <taxon>Solanales</taxon>
        <taxon>Solanaceae</taxon>
        <taxon>Solanoideae</taxon>
        <taxon>Solaneae</taxon>
        <taxon>Solanum</taxon>
    </lineage>
</organism>
<keyword evidence="2" id="KW-1185">Reference proteome</keyword>
<accession>A0AAF0ZZW4</accession>
<gene>
    <name evidence="1" type="ORF">MTR67_048710</name>
</gene>
<protein>
    <submittedName>
        <fullName evidence="1">Uncharacterized protein</fullName>
    </submittedName>
</protein>
<dbReference type="AlphaFoldDB" id="A0AAF0ZZW4"/>
<reference evidence="1" key="1">
    <citation type="submission" date="2023-08" db="EMBL/GenBank/DDBJ databases">
        <title>A de novo genome assembly of Solanum verrucosum Schlechtendal, a Mexican diploid species geographically isolated from the other diploid A-genome species in potato relatives.</title>
        <authorList>
            <person name="Hosaka K."/>
        </authorList>
    </citation>
    <scope>NUCLEOTIDE SEQUENCE</scope>
    <source>
        <tissue evidence="1">Young leaves</tissue>
    </source>
</reference>
<proteinExistence type="predicted"/>